<dbReference type="SUPFAM" id="SSF53474">
    <property type="entry name" value="alpha/beta-Hydrolases"/>
    <property type="match status" value="1"/>
</dbReference>
<protein>
    <submittedName>
        <fullName evidence="1">Alpha/beta-hydrolase</fullName>
    </submittedName>
</protein>
<evidence type="ECO:0000313" key="2">
    <source>
        <dbReference type="Proteomes" id="UP001220324"/>
    </source>
</evidence>
<dbReference type="AlphaFoldDB" id="A0AAD6CRM2"/>
<organism evidence="1 2">
    <name type="scientific">Penicillium frequentans</name>
    <dbReference type="NCBI Taxonomy" id="3151616"/>
    <lineage>
        <taxon>Eukaryota</taxon>
        <taxon>Fungi</taxon>
        <taxon>Dikarya</taxon>
        <taxon>Ascomycota</taxon>
        <taxon>Pezizomycotina</taxon>
        <taxon>Eurotiomycetes</taxon>
        <taxon>Eurotiomycetidae</taxon>
        <taxon>Eurotiales</taxon>
        <taxon>Aspergillaceae</taxon>
        <taxon>Penicillium</taxon>
    </lineage>
</organism>
<sequence length="82" mass="9293">MAMAWYHSLTDSILAAGAKLPICVIHGAKDKHLDVHKVEKFAKEKFGRVEFHVLNQAGHMPFYECPEKTNQLILGFMRRIGA</sequence>
<dbReference type="InterPro" id="IPR029058">
    <property type="entry name" value="AB_hydrolase_fold"/>
</dbReference>
<name>A0AAD6CRM2_9EURO</name>
<comment type="caution">
    <text evidence="1">The sequence shown here is derived from an EMBL/GenBank/DDBJ whole genome shotgun (WGS) entry which is preliminary data.</text>
</comment>
<dbReference type="Gene3D" id="3.40.50.1820">
    <property type="entry name" value="alpha/beta hydrolase"/>
    <property type="match status" value="1"/>
</dbReference>
<proteinExistence type="predicted"/>
<gene>
    <name evidence="1" type="ORF">N7494_008978</name>
</gene>
<dbReference type="GO" id="GO:0017000">
    <property type="term" value="P:antibiotic biosynthetic process"/>
    <property type="evidence" value="ECO:0007669"/>
    <property type="project" value="UniProtKB-ARBA"/>
</dbReference>
<reference evidence="1 2" key="1">
    <citation type="journal article" date="2023" name="IMA Fungus">
        <title>Comparative genomic study of the Penicillium genus elucidates a diverse pangenome and 15 lateral gene transfer events.</title>
        <authorList>
            <person name="Petersen C."/>
            <person name="Sorensen T."/>
            <person name="Nielsen M.R."/>
            <person name="Sondergaard T.E."/>
            <person name="Sorensen J.L."/>
            <person name="Fitzpatrick D.A."/>
            <person name="Frisvad J.C."/>
            <person name="Nielsen K.L."/>
        </authorList>
    </citation>
    <scope>NUCLEOTIDE SEQUENCE [LARGE SCALE GENOMIC DNA]</scope>
    <source>
        <strain evidence="1 2">IBT 35679</strain>
    </source>
</reference>
<dbReference type="EMBL" id="JAQIZZ010000007">
    <property type="protein sequence ID" value="KAJ5532426.1"/>
    <property type="molecule type" value="Genomic_DNA"/>
</dbReference>
<accession>A0AAD6CRM2</accession>
<dbReference type="GO" id="GO:0072330">
    <property type="term" value="P:monocarboxylic acid biosynthetic process"/>
    <property type="evidence" value="ECO:0007669"/>
    <property type="project" value="UniProtKB-ARBA"/>
</dbReference>
<keyword evidence="2" id="KW-1185">Reference proteome</keyword>
<dbReference type="Proteomes" id="UP001220324">
    <property type="component" value="Unassembled WGS sequence"/>
</dbReference>
<evidence type="ECO:0000313" key="1">
    <source>
        <dbReference type="EMBL" id="KAJ5532426.1"/>
    </source>
</evidence>